<evidence type="ECO:0000313" key="2">
    <source>
        <dbReference type="EMBL" id="QHT13750.1"/>
    </source>
</evidence>
<organism evidence="2">
    <name type="scientific">viral metagenome</name>
    <dbReference type="NCBI Taxonomy" id="1070528"/>
    <lineage>
        <taxon>unclassified sequences</taxon>
        <taxon>metagenomes</taxon>
        <taxon>organismal metagenomes</taxon>
    </lineage>
</organism>
<feature type="transmembrane region" description="Helical" evidence="1">
    <location>
        <begin position="6"/>
        <end position="23"/>
    </location>
</feature>
<dbReference type="EMBL" id="MN739576">
    <property type="protein sequence ID" value="QHT13750.1"/>
    <property type="molecule type" value="Genomic_DNA"/>
</dbReference>
<accession>A0A6C0DBI4</accession>
<keyword evidence="1" id="KW-1133">Transmembrane helix</keyword>
<keyword evidence="1" id="KW-0472">Membrane</keyword>
<feature type="transmembrane region" description="Helical" evidence="1">
    <location>
        <begin position="88"/>
        <end position="105"/>
    </location>
</feature>
<sequence>MKDFYIHLAHILIFSTFLLYVGIMRENLPAFFYNIILAVGIVMIAYHIYKSLFKNDAWVNYIHIFLVGPLLVYIGLQREKTARKWFELLIMLAFASFGYHGYYILGDY</sequence>
<feature type="transmembrane region" description="Helical" evidence="1">
    <location>
        <begin position="30"/>
        <end position="49"/>
    </location>
</feature>
<evidence type="ECO:0000256" key="1">
    <source>
        <dbReference type="SAM" id="Phobius"/>
    </source>
</evidence>
<dbReference type="AlphaFoldDB" id="A0A6C0DBI4"/>
<feature type="transmembrane region" description="Helical" evidence="1">
    <location>
        <begin position="61"/>
        <end position="76"/>
    </location>
</feature>
<protein>
    <submittedName>
        <fullName evidence="2">Uncharacterized protein</fullName>
    </submittedName>
</protein>
<proteinExistence type="predicted"/>
<name>A0A6C0DBI4_9ZZZZ</name>
<keyword evidence="1" id="KW-0812">Transmembrane</keyword>
<reference evidence="2" key="1">
    <citation type="journal article" date="2020" name="Nature">
        <title>Giant virus diversity and host interactions through global metagenomics.</title>
        <authorList>
            <person name="Schulz F."/>
            <person name="Roux S."/>
            <person name="Paez-Espino D."/>
            <person name="Jungbluth S."/>
            <person name="Walsh D.A."/>
            <person name="Denef V.J."/>
            <person name="McMahon K.D."/>
            <person name="Konstantinidis K.T."/>
            <person name="Eloe-Fadrosh E.A."/>
            <person name="Kyrpides N.C."/>
            <person name="Woyke T."/>
        </authorList>
    </citation>
    <scope>NUCLEOTIDE SEQUENCE</scope>
    <source>
        <strain evidence="2">GVMAG-M-3300023174-132</strain>
    </source>
</reference>